<organism evidence="2 3">
    <name type="scientific">Chrysochromulina tobinii</name>
    <dbReference type="NCBI Taxonomy" id="1460289"/>
    <lineage>
        <taxon>Eukaryota</taxon>
        <taxon>Haptista</taxon>
        <taxon>Haptophyta</taxon>
        <taxon>Prymnesiophyceae</taxon>
        <taxon>Prymnesiales</taxon>
        <taxon>Chrysochromulinaceae</taxon>
        <taxon>Chrysochromulina</taxon>
    </lineage>
</organism>
<dbReference type="PANTHER" id="PTHR28245">
    <property type="entry name" value="ARF3-INTERACTING PROTEIN 1"/>
    <property type="match status" value="1"/>
</dbReference>
<sequence>MAEGGAVMVEAVMMAEFDIDKGSVCRIQYPRDVGDKHLLAELMLPEGAHNHFEDWTVFMLGGSADMPSITASSAKPTTELLRKRWTVHAYRYNDDPNAEEQGAWEIIRSPSPNPEQDSPDTISLELGGTMPTPLFLVIDLGDGQTLRFVHHEELQYAALQPDFASMYSLEGAALGIHFLAAEDQEEFRVAIETLAAASAAPQPLLWCLNHVSSRRDATVRRGAQVKALAVCSRFQFIHVWKPVLVLAVDRMFMLSTGLGEYSETLEQQCRYLYDELNALSVSALPPPEEIADASVTELLRRFRTALICIFHAVLNKKRVLFLGHSQPAEIVCLAVLSLPLLVCPPLTGLLERCYPFVSLTNLDFLKIEGFIAGSTNPIFASHPEWWDVLCDLDSGRVLVSSVGPHGRKCAAEPPRLSELDEDLYEQVSTGLDARYSEHWLRACFQEHAQQLRCEQLRGSTAVMDRQAGSPSDEMVMLFLEQLRSASCMTDKELEHIFSSVHSFVADEARLEQLLSRLPGSSPLGCLSPVATALFHPNASVRNLAASLLRAIGEHKAANPLMSGLNSFLLLGLSQQEKPDRPFGFS</sequence>
<dbReference type="Proteomes" id="UP000037460">
    <property type="component" value="Unassembled WGS sequence"/>
</dbReference>
<dbReference type="GO" id="GO:0005886">
    <property type="term" value="C:plasma membrane"/>
    <property type="evidence" value="ECO:0007669"/>
    <property type="project" value="TreeGrafter"/>
</dbReference>
<proteinExistence type="predicted"/>
<name>A0A0M0LPY6_9EUKA</name>
<dbReference type="InterPro" id="IPR012860">
    <property type="entry name" value="Afi1_N"/>
</dbReference>
<protein>
    <submittedName>
        <fullName evidence="2">Protein mesa</fullName>
    </submittedName>
</protein>
<dbReference type="GO" id="GO:0051666">
    <property type="term" value="P:actin cortical patch localization"/>
    <property type="evidence" value="ECO:0007669"/>
    <property type="project" value="TreeGrafter"/>
</dbReference>
<dbReference type="Pfam" id="PF07792">
    <property type="entry name" value="Afi1"/>
    <property type="match status" value="1"/>
</dbReference>
<dbReference type="PANTHER" id="PTHR28245:SF1">
    <property type="entry name" value="ARF3-INTERACTING PROTEIN 1"/>
    <property type="match status" value="1"/>
</dbReference>
<dbReference type="InterPro" id="IPR037516">
    <property type="entry name" value="Tripartite_DENN"/>
</dbReference>
<keyword evidence="3" id="KW-1185">Reference proteome</keyword>
<evidence type="ECO:0000313" key="2">
    <source>
        <dbReference type="EMBL" id="KOO53099.1"/>
    </source>
</evidence>
<comment type="caution">
    <text evidence="2">The sequence shown here is derived from an EMBL/GenBank/DDBJ whole genome shotgun (WGS) entry which is preliminary data.</text>
</comment>
<dbReference type="AlphaFoldDB" id="A0A0M0LPY6"/>
<dbReference type="OrthoDB" id="66409at2759"/>
<evidence type="ECO:0000313" key="3">
    <source>
        <dbReference type="Proteomes" id="UP000037460"/>
    </source>
</evidence>
<reference evidence="3" key="1">
    <citation type="journal article" date="2015" name="PLoS Genet.">
        <title>Genome Sequence and Transcriptome Analyses of Chrysochromulina tobin: Metabolic Tools for Enhanced Algal Fitness in the Prominent Order Prymnesiales (Haptophyceae).</title>
        <authorList>
            <person name="Hovde B.T."/>
            <person name="Deodato C.R."/>
            <person name="Hunsperger H.M."/>
            <person name="Ryken S.A."/>
            <person name="Yost W."/>
            <person name="Jha R.K."/>
            <person name="Patterson J."/>
            <person name="Monnat R.J. Jr."/>
            <person name="Barlow S.B."/>
            <person name="Starkenburg S.R."/>
            <person name="Cattolico R.A."/>
        </authorList>
    </citation>
    <scope>NUCLEOTIDE SEQUENCE</scope>
    <source>
        <strain evidence="3">CCMP291</strain>
    </source>
</reference>
<dbReference type="Pfam" id="PF08616">
    <property type="entry name" value="SPA"/>
    <property type="match status" value="1"/>
</dbReference>
<evidence type="ECO:0000259" key="1">
    <source>
        <dbReference type="PROSITE" id="PS50211"/>
    </source>
</evidence>
<dbReference type="PROSITE" id="PS50211">
    <property type="entry name" value="DENN"/>
    <property type="match status" value="1"/>
</dbReference>
<dbReference type="InterPro" id="IPR052809">
    <property type="entry name" value="Actin_polarity_regulatory"/>
</dbReference>
<dbReference type="EMBL" id="JWZX01000384">
    <property type="protein sequence ID" value="KOO53099.1"/>
    <property type="molecule type" value="Genomic_DNA"/>
</dbReference>
<accession>A0A0M0LPY6</accession>
<gene>
    <name evidence="2" type="ORF">Ctob_013084</name>
</gene>
<feature type="domain" description="UDENN" evidence="1">
    <location>
        <begin position="134"/>
        <end position="529"/>
    </location>
</feature>